<feature type="domain" description="Histidine kinase" evidence="12">
    <location>
        <begin position="559"/>
        <end position="646"/>
    </location>
</feature>
<dbReference type="InterPro" id="IPR005467">
    <property type="entry name" value="His_kinase_dom"/>
</dbReference>
<keyword evidence="8" id="KW-0902">Two-component regulatory system</keyword>
<dbReference type="AlphaFoldDB" id="A0A0D7W0S6"/>
<accession>A0A0D7W0S6</accession>
<evidence type="ECO:0000256" key="5">
    <source>
        <dbReference type="ARBA" id="ARBA00022741"/>
    </source>
</evidence>
<dbReference type="SUPFAM" id="SSF48452">
    <property type="entry name" value="TPR-like"/>
    <property type="match status" value="2"/>
</dbReference>
<evidence type="ECO:0000256" key="11">
    <source>
        <dbReference type="SAM" id="Phobius"/>
    </source>
</evidence>
<keyword evidence="3" id="KW-0597">Phosphoprotein</keyword>
<evidence type="ECO:0000256" key="4">
    <source>
        <dbReference type="ARBA" id="ARBA00022679"/>
    </source>
</evidence>
<evidence type="ECO:0000256" key="9">
    <source>
        <dbReference type="PROSITE-ProRule" id="PRU00339"/>
    </source>
</evidence>
<dbReference type="RefSeq" id="WP_044627415.1">
    <property type="nucleotide sequence ID" value="NZ_JTDV01000015.1"/>
</dbReference>
<evidence type="ECO:0000313" key="14">
    <source>
        <dbReference type="Proteomes" id="UP000032361"/>
    </source>
</evidence>
<dbReference type="OrthoDB" id="9778366at2"/>
<dbReference type="PATRIC" id="fig|1382798.3.peg.1596"/>
<dbReference type="Pfam" id="PF02518">
    <property type="entry name" value="HATPase_c"/>
    <property type="match status" value="1"/>
</dbReference>
<dbReference type="InterPro" id="IPR011712">
    <property type="entry name" value="Sig_transdc_His_kin_sub3_dim/P"/>
</dbReference>
<dbReference type="PANTHER" id="PTHR24421:SF10">
    <property type="entry name" value="NITRATE_NITRITE SENSOR PROTEIN NARQ"/>
    <property type="match status" value="1"/>
</dbReference>
<keyword evidence="4" id="KW-0808">Transferase</keyword>
<evidence type="ECO:0000313" key="13">
    <source>
        <dbReference type="EMBL" id="KJD31442.1"/>
    </source>
</evidence>
<dbReference type="InterPro" id="IPR036890">
    <property type="entry name" value="HATPase_C_sf"/>
</dbReference>
<dbReference type="PANTHER" id="PTHR24421">
    <property type="entry name" value="NITRATE/NITRITE SENSOR PROTEIN NARX-RELATED"/>
    <property type="match status" value="1"/>
</dbReference>
<dbReference type="Pfam" id="PF07730">
    <property type="entry name" value="HisKA_3"/>
    <property type="match status" value="1"/>
</dbReference>
<dbReference type="SMART" id="SM00028">
    <property type="entry name" value="TPR"/>
    <property type="match status" value="6"/>
</dbReference>
<feature type="repeat" description="TPR" evidence="9">
    <location>
        <begin position="203"/>
        <end position="236"/>
    </location>
</feature>
<gene>
    <name evidence="13" type="ORF">PK35_15155</name>
</gene>
<comment type="caution">
    <text evidence="13">The sequence shown here is derived from an EMBL/GenBank/DDBJ whole genome shotgun (WGS) entry which is preliminary data.</text>
</comment>
<evidence type="ECO:0000256" key="10">
    <source>
        <dbReference type="SAM" id="Coils"/>
    </source>
</evidence>
<reference evidence="13 14" key="1">
    <citation type="journal article" date="2015" name="Antonie Van Leeuwenhoek">
        <title>Tamlana nanhaiensis sp. nov., isolated from surface seawater collected from the South China Sea.</title>
        <authorList>
            <person name="Liu X."/>
            <person name="Lai Q."/>
            <person name="Du Y."/>
            <person name="Li G."/>
            <person name="Sun F."/>
            <person name="Shao Z."/>
        </authorList>
    </citation>
    <scope>NUCLEOTIDE SEQUENCE [LARGE SCALE GENOMIC DNA]</scope>
    <source>
        <strain evidence="13 14">FHC16</strain>
    </source>
</reference>
<keyword evidence="5" id="KW-0547">Nucleotide-binding</keyword>
<dbReference type="Proteomes" id="UP000032361">
    <property type="component" value="Unassembled WGS sequence"/>
</dbReference>
<dbReference type="Gene3D" id="3.30.565.10">
    <property type="entry name" value="Histidine kinase-like ATPase, C-terminal domain"/>
    <property type="match status" value="1"/>
</dbReference>
<evidence type="ECO:0000256" key="7">
    <source>
        <dbReference type="ARBA" id="ARBA00022840"/>
    </source>
</evidence>
<dbReference type="PROSITE" id="PS50109">
    <property type="entry name" value="HIS_KIN"/>
    <property type="match status" value="1"/>
</dbReference>
<keyword evidence="9" id="KW-0802">TPR repeat</keyword>
<keyword evidence="11" id="KW-1133">Transmembrane helix</keyword>
<evidence type="ECO:0000256" key="3">
    <source>
        <dbReference type="ARBA" id="ARBA00022553"/>
    </source>
</evidence>
<keyword evidence="6" id="KW-0418">Kinase</keyword>
<dbReference type="InterPro" id="IPR050482">
    <property type="entry name" value="Sensor_HK_TwoCompSys"/>
</dbReference>
<dbReference type="SMART" id="SM00387">
    <property type="entry name" value="HATPase_c"/>
    <property type="match status" value="1"/>
</dbReference>
<dbReference type="InterPro" id="IPR019734">
    <property type="entry name" value="TPR_rpt"/>
</dbReference>
<dbReference type="EMBL" id="JTDV01000015">
    <property type="protein sequence ID" value="KJD31442.1"/>
    <property type="molecule type" value="Genomic_DNA"/>
</dbReference>
<protein>
    <recommendedName>
        <fullName evidence="2">histidine kinase</fullName>
        <ecNumber evidence="2">2.7.13.3</ecNumber>
    </recommendedName>
</protein>
<keyword evidence="14" id="KW-1185">Reference proteome</keyword>
<evidence type="ECO:0000256" key="2">
    <source>
        <dbReference type="ARBA" id="ARBA00012438"/>
    </source>
</evidence>
<evidence type="ECO:0000256" key="1">
    <source>
        <dbReference type="ARBA" id="ARBA00000085"/>
    </source>
</evidence>
<evidence type="ECO:0000259" key="12">
    <source>
        <dbReference type="PROSITE" id="PS50109"/>
    </source>
</evidence>
<evidence type="ECO:0000256" key="8">
    <source>
        <dbReference type="ARBA" id="ARBA00023012"/>
    </source>
</evidence>
<keyword evidence="11" id="KW-0472">Membrane</keyword>
<dbReference type="PROSITE" id="PS50005">
    <property type="entry name" value="TPR"/>
    <property type="match status" value="2"/>
</dbReference>
<dbReference type="Gene3D" id="1.20.5.1930">
    <property type="match status" value="1"/>
</dbReference>
<dbReference type="Pfam" id="PF13424">
    <property type="entry name" value="TPR_12"/>
    <property type="match status" value="2"/>
</dbReference>
<feature type="coiled-coil region" evidence="10">
    <location>
        <begin position="358"/>
        <end position="403"/>
    </location>
</feature>
<dbReference type="Pfam" id="PF13181">
    <property type="entry name" value="TPR_8"/>
    <property type="match status" value="1"/>
</dbReference>
<dbReference type="InterPro" id="IPR011990">
    <property type="entry name" value="TPR-like_helical_dom_sf"/>
</dbReference>
<dbReference type="STRING" id="1382798.PK35_15155"/>
<keyword evidence="11" id="KW-0812">Transmembrane</keyword>
<dbReference type="InterPro" id="IPR003594">
    <property type="entry name" value="HATPase_dom"/>
</dbReference>
<keyword evidence="7" id="KW-0067">ATP-binding</keyword>
<dbReference type="GO" id="GO:0046983">
    <property type="term" value="F:protein dimerization activity"/>
    <property type="evidence" value="ECO:0007669"/>
    <property type="project" value="InterPro"/>
</dbReference>
<dbReference type="GO" id="GO:0000155">
    <property type="term" value="F:phosphorelay sensor kinase activity"/>
    <property type="evidence" value="ECO:0007669"/>
    <property type="project" value="InterPro"/>
</dbReference>
<comment type="catalytic activity">
    <reaction evidence="1">
        <text>ATP + protein L-histidine = ADP + protein N-phospho-L-histidine.</text>
        <dbReference type="EC" id="2.7.13.3"/>
    </reaction>
</comment>
<evidence type="ECO:0000256" key="6">
    <source>
        <dbReference type="ARBA" id="ARBA00022777"/>
    </source>
</evidence>
<sequence>MKTKTHSVLTILILISYWSIAQTNSIIDSLKQQLLIETSSVKKCSIYNNLVRNYIHNSPKLSLQYNDSLSALSMKIKHEELHLLSMYNYSVVYRVLGDTPQALSILMDYKKAVEKKKDTGNLIPTYYQIGVSHMALDNKVKAVDYLLKSLELSELTNAKDRALINLNALGAIYDQMGQYEKALSYYKKVEASYLETGNLHDLGLIYNNIGIAYKNLDSLNLALNYFQKGYDISKDGNDLTVKSFQLRNIGLIKQSEQKYNEAEQNFIEALNIRKDIGEQLPLCGSYYDLGNLYLQLKNTEKAKFNLEKSLQISRNIKSANNEALSLIALSQVYEKLGNINKAYEFYKMGKVLNDSLQNNDLKEKVNKLDKQYQTVKKDKELAKQELEIKEKEVQIQKKRTQINYMIGVAGFLLVSSILLWFLLKQRQKRKNQEILALKREHQVKTLESLIEGEEKERLRLAKELHDGVNGDLSAIKYKLTSLLELNNNVIKEAISMIDDSCTQVRAISHNLVPPTLESFNLIEATDAFCQNMDELSEPKITFQFLGDTINLDKKVEVNIYRIIQELVNNSLKHANSTEINVQISFHNTQIQITVEDNGQGYNTTNSNVTGIGLKNIQSRIDYLKAEKDVVSNKNGTSYTIEIDINKLNED</sequence>
<dbReference type="SUPFAM" id="SSF55874">
    <property type="entry name" value="ATPase domain of HSP90 chaperone/DNA topoisomerase II/histidine kinase"/>
    <property type="match status" value="1"/>
</dbReference>
<dbReference type="GO" id="GO:0005524">
    <property type="term" value="F:ATP binding"/>
    <property type="evidence" value="ECO:0007669"/>
    <property type="project" value="UniProtKB-KW"/>
</dbReference>
<dbReference type="GO" id="GO:0016020">
    <property type="term" value="C:membrane"/>
    <property type="evidence" value="ECO:0007669"/>
    <property type="project" value="InterPro"/>
</dbReference>
<dbReference type="CDD" id="cd16917">
    <property type="entry name" value="HATPase_UhpB-NarQ-NarX-like"/>
    <property type="match status" value="1"/>
</dbReference>
<proteinExistence type="predicted"/>
<feature type="repeat" description="TPR" evidence="9">
    <location>
        <begin position="283"/>
        <end position="316"/>
    </location>
</feature>
<organism evidence="13 14">
    <name type="scientific">Neotamlana nanhaiensis</name>
    <dbReference type="NCBI Taxonomy" id="1382798"/>
    <lineage>
        <taxon>Bacteria</taxon>
        <taxon>Pseudomonadati</taxon>
        <taxon>Bacteroidota</taxon>
        <taxon>Flavobacteriia</taxon>
        <taxon>Flavobacteriales</taxon>
        <taxon>Flavobacteriaceae</taxon>
        <taxon>Neotamlana</taxon>
    </lineage>
</organism>
<keyword evidence="10" id="KW-0175">Coiled coil</keyword>
<dbReference type="EC" id="2.7.13.3" evidence="2"/>
<feature type="transmembrane region" description="Helical" evidence="11">
    <location>
        <begin position="404"/>
        <end position="423"/>
    </location>
</feature>
<dbReference type="Gene3D" id="1.25.40.10">
    <property type="entry name" value="Tetratricopeptide repeat domain"/>
    <property type="match status" value="2"/>
</dbReference>
<name>A0A0D7W0S6_9FLAO</name>